<evidence type="ECO:0000313" key="2">
    <source>
        <dbReference type="Proteomes" id="UP000236161"/>
    </source>
</evidence>
<protein>
    <submittedName>
        <fullName evidence="1">Uncharacterized protein</fullName>
    </submittedName>
</protein>
<sequence length="79" mass="8518">MELEVRAVGEIASCFASLPLRLIQALQSTAGGFLPPLLALELKSHSGASWHVAWSGSASKSSAIEVPLVPPTRLRWFIY</sequence>
<evidence type="ECO:0000313" key="1">
    <source>
        <dbReference type="EMBL" id="PKA56054.1"/>
    </source>
</evidence>
<dbReference type="STRING" id="1088818.A0A2I0AKH0"/>
<keyword evidence="2" id="KW-1185">Reference proteome</keyword>
<proteinExistence type="predicted"/>
<reference evidence="1 2" key="1">
    <citation type="journal article" date="2017" name="Nature">
        <title>The Apostasia genome and the evolution of orchids.</title>
        <authorList>
            <person name="Zhang G.Q."/>
            <person name="Liu K.W."/>
            <person name="Li Z."/>
            <person name="Lohaus R."/>
            <person name="Hsiao Y.Y."/>
            <person name="Niu S.C."/>
            <person name="Wang J.Y."/>
            <person name="Lin Y.C."/>
            <person name="Xu Q."/>
            <person name="Chen L.J."/>
            <person name="Yoshida K."/>
            <person name="Fujiwara S."/>
            <person name="Wang Z.W."/>
            <person name="Zhang Y.Q."/>
            <person name="Mitsuda N."/>
            <person name="Wang M."/>
            <person name="Liu G.H."/>
            <person name="Pecoraro L."/>
            <person name="Huang H.X."/>
            <person name="Xiao X.J."/>
            <person name="Lin M."/>
            <person name="Wu X.Y."/>
            <person name="Wu W.L."/>
            <person name="Chen Y.Y."/>
            <person name="Chang S.B."/>
            <person name="Sakamoto S."/>
            <person name="Ohme-Takagi M."/>
            <person name="Yagi M."/>
            <person name="Zeng S.J."/>
            <person name="Shen C.Y."/>
            <person name="Yeh C.M."/>
            <person name="Luo Y.B."/>
            <person name="Tsai W.C."/>
            <person name="Van de Peer Y."/>
            <person name="Liu Z.J."/>
        </authorList>
    </citation>
    <scope>NUCLEOTIDE SEQUENCE [LARGE SCALE GENOMIC DNA]</scope>
    <source>
        <strain evidence="2">cv. Shenzhen</strain>
        <tissue evidence="1">Stem</tissue>
    </source>
</reference>
<name>A0A2I0AKH0_9ASPA</name>
<dbReference type="EMBL" id="KZ451975">
    <property type="protein sequence ID" value="PKA56054.1"/>
    <property type="molecule type" value="Genomic_DNA"/>
</dbReference>
<dbReference type="AlphaFoldDB" id="A0A2I0AKH0"/>
<organism evidence="1 2">
    <name type="scientific">Apostasia shenzhenica</name>
    <dbReference type="NCBI Taxonomy" id="1088818"/>
    <lineage>
        <taxon>Eukaryota</taxon>
        <taxon>Viridiplantae</taxon>
        <taxon>Streptophyta</taxon>
        <taxon>Embryophyta</taxon>
        <taxon>Tracheophyta</taxon>
        <taxon>Spermatophyta</taxon>
        <taxon>Magnoliopsida</taxon>
        <taxon>Liliopsida</taxon>
        <taxon>Asparagales</taxon>
        <taxon>Orchidaceae</taxon>
        <taxon>Apostasioideae</taxon>
        <taxon>Apostasia</taxon>
    </lineage>
</organism>
<dbReference type="OrthoDB" id="2187at2759"/>
<accession>A0A2I0AKH0</accession>
<dbReference type="Proteomes" id="UP000236161">
    <property type="component" value="Unassembled WGS sequence"/>
</dbReference>
<gene>
    <name evidence="1" type="ORF">AXF42_Ash015539</name>
</gene>